<keyword evidence="2 9" id="KW-0723">Serine/threonine-protein kinase</keyword>
<keyword evidence="6" id="KW-0067">ATP-binding</keyword>
<dbReference type="SMART" id="SM00219">
    <property type="entry name" value="TyrKc"/>
    <property type="match status" value="1"/>
</dbReference>
<feature type="compositionally biased region" description="Low complexity" evidence="7">
    <location>
        <begin position="410"/>
        <end position="440"/>
    </location>
</feature>
<evidence type="ECO:0000313" key="9">
    <source>
        <dbReference type="EMBL" id="ABJ87532.1"/>
    </source>
</evidence>
<evidence type="ECO:0000256" key="1">
    <source>
        <dbReference type="ARBA" id="ARBA00012513"/>
    </source>
</evidence>
<evidence type="ECO:0000256" key="4">
    <source>
        <dbReference type="ARBA" id="ARBA00022741"/>
    </source>
</evidence>
<dbReference type="InterPro" id="IPR011009">
    <property type="entry name" value="Kinase-like_dom_sf"/>
</dbReference>
<dbReference type="eggNOG" id="COG0515">
    <property type="taxonomic scope" value="Bacteria"/>
</dbReference>
<feature type="region of interest" description="Disordered" evidence="7">
    <location>
        <begin position="316"/>
        <end position="473"/>
    </location>
</feature>
<dbReference type="EMBL" id="CP000473">
    <property type="protein sequence ID" value="ABJ87532.1"/>
    <property type="molecule type" value="Genomic_DNA"/>
</dbReference>
<keyword evidence="4" id="KW-0547">Nucleotide-binding</keyword>
<dbReference type="AlphaFoldDB" id="Q01S38"/>
<dbReference type="GO" id="GO:0005524">
    <property type="term" value="F:ATP binding"/>
    <property type="evidence" value="ECO:0007669"/>
    <property type="project" value="UniProtKB-KW"/>
</dbReference>
<organism evidence="9">
    <name type="scientific">Solibacter usitatus (strain Ellin6076)</name>
    <dbReference type="NCBI Taxonomy" id="234267"/>
    <lineage>
        <taxon>Bacteria</taxon>
        <taxon>Pseudomonadati</taxon>
        <taxon>Acidobacteriota</taxon>
        <taxon>Terriglobia</taxon>
        <taxon>Bryobacterales</taxon>
        <taxon>Solibacteraceae</taxon>
        <taxon>Candidatus Solibacter</taxon>
    </lineage>
</organism>
<dbReference type="PANTHER" id="PTHR43289">
    <property type="entry name" value="MITOGEN-ACTIVATED PROTEIN KINASE KINASE KINASE 20-RELATED"/>
    <property type="match status" value="1"/>
</dbReference>
<evidence type="ECO:0000256" key="6">
    <source>
        <dbReference type="ARBA" id="ARBA00022840"/>
    </source>
</evidence>
<dbReference type="EC" id="2.7.11.1" evidence="1"/>
<dbReference type="Gene3D" id="1.10.510.10">
    <property type="entry name" value="Transferase(Phosphotransferase) domain 1"/>
    <property type="match status" value="1"/>
</dbReference>
<keyword evidence="3" id="KW-0808">Transferase</keyword>
<proteinExistence type="predicted"/>
<dbReference type="HOGENOM" id="CLU_577327_0_0_0"/>
<evidence type="ECO:0000256" key="3">
    <source>
        <dbReference type="ARBA" id="ARBA00022679"/>
    </source>
</evidence>
<dbReference type="FunFam" id="1.10.510.10:FF:000021">
    <property type="entry name" value="Serine/threonine protein kinase"/>
    <property type="match status" value="1"/>
</dbReference>
<sequence length="473" mass="49663">MKPIQIGDIVGDYRVIEAAGAGGMGAVYKIEHIITRRIEAMKILPPSSSSDPDQIQRFEREIQVQARLHHPNIVALYNAIRDGASTALVMEFVEGESLQRKLEAGPLPVAAAVDYAIQVLRALAYAHDNGVIHRDVAPANIIITPDRVAKLTDFGLARGAADLRLSASGVPVGSPWYMSPEQVKAVGPMDARTDIYATGAVLHEMLTGTKLFDADGAFAVMRAHVEATPALPSSRNAGIPKALDEIVAKAVAKDPATRFQSADEFRLALQQALPASLPVPVPSVRRRGMSILMILAPAALVASVIIVREIATSPRLHAPESQPKAVPVAKQEPSPPPPPPVAVAADPVPLPEPEKPAPVVRRRGASSAQMSRKSDKSFALRITGGDPVPATPPPAVPAPAPRAEEPAVPPAAETVEPPSATVAAAEPPAPQEAAPAKSPSVGSRLVKALGRVNPFHKTPKPAPSDPAKAPLKQ</sequence>
<dbReference type="KEGG" id="sus:Acid_6610"/>
<feature type="compositionally biased region" description="Pro residues" evidence="7">
    <location>
        <begin position="389"/>
        <end position="400"/>
    </location>
</feature>
<evidence type="ECO:0000256" key="5">
    <source>
        <dbReference type="ARBA" id="ARBA00022777"/>
    </source>
</evidence>
<dbReference type="OrthoDB" id="111294at2"/>
<dbReference type="CDD" id="cd14014">
    <property type="entry name" value="STKc_PknB_like"/>
    <property type="match status" value="1"/>
</dbReference>
<dbReference type="InterPro" id="IPR000719">
    <property type="entry name" value="Prot_kinase_dom"/>
</dbReference>
<dbReference type="InParanoid" id="Q01S38"/>
<dbReference type="GO" id="GO:0004713">
    <property type="term" value="F:protein tyrosine kinase activity"/>
    <property type="evidence" value="ECO:0007669"/>
    <property type="project" value="InterPro"/>
</dbReference>
<protein>
    <recommendedName>
        <fullName evidence="1">non-specific serine/threonine protein kinase</fullName>
        <ecNumber evidence="1">2.7.11.1</ecNumber>
    </recommendedName>
</protein>
<dbReference type="PANTHER" id="PTHR43289:SF6">
    <property type="entry name" value="SERINE_THREONINE-PROTEIN KINASE NEKL-3"/>
    <property type="match status" value="1"/>
</dbReference>
<evidence type="ECO:0000256" key="7">
    <source>
        <dbReference type="SAM" id="MobiDB-lite"/>
    </source>
</evidence>
<feature type="domain" description="Protein kinase" evidence="8">
    <location>
        <begin position="13"/>
        <end position="273"/>
    </location>
</feature>
<reference evidence="9" key="1">
    <citation type="submission" date="2006-10" db="EMBL/GenBank/DDBJ databases">
        <title>Complete sequence of Solibacter usitatus Ellin6076.</title>
        <authorList>
            <consortium name="US DOE Joint Genome Institute"/>
            <person name="Copeland A."/>
            <person name="Lucas S."/>
            <person name="Lapidus A."/>
            <person name="Barry K."/>
            <person name="Detter J.C."/>
            <person name="Glavina del Rio T."/>
            <person name="Hammon N."/>
            <person name="Israni S."/>
            <person name="Dalin E."/>
            <person name="Tice H."/>
            <person name="Pitluck S."/>
            <person name="Thompson L.S."/>
            <person name="Brettin T."/>
            <person name="Bruce D."/>
            <person name="Han C."/>
            <person name="Tapia R."/>
            <person name="Gilna P."/>
            <person name="Schmutz J."/>
            <person name="Larimer F."/>
            <person name="Land M."/>
            <person name="Hauser L."/>
            <person name="Kyrpides N."/>
            <person name="Mikhailova N."/>
            <person name="Janssen P.H."/>
            <person name="Kuske C.R."/>
            <person name="Richardson P."/>
        </authorList>
    </citation>
    <scope>NUCLEOTIDE SEQUENCE</scope>
    <source>
        <strain evidence="9">Ellin6076</strain>
    </source>
</reference>
<keyword evidence="5 9" id="KW-0418">Kinase</keyword>
<accession>Q01S38</accession>
<name>Q01S38_SOLUE</name>
<dbReference type="Gene3D" id="3.30.200.20">
    <property type="entry name" value="Phosphorylase Kinase, domain 1"/>
    <property type="match status" value="1"/>
</dbReference>
<dbReference type="SUPFAM" id="SSF56112">
    <property type="entry name" value="Protein kinase-like (PK-like)"/>
    <property type="match status" value="1"/>
</dbReference>
<dbReference type="InterPro" id="IPR020635">
    <property type="entry name" value="Tyr_kinase_cat_dom"/>
</dbReference>
<evidence type="ECO:0000259" key="8">
    <source>
        <dbReference type="PROSITE" id="PS50011"/>
    </source>
</evidence>
<evidence type="ECO:0000256" key="2">
    <source>
        <dbReference type="ARBA" id="ARBA00022527"/>
    </source>
</evidence>
<dbReference type="GO" id="GO:0004674">
    <property type="term" value="F:protein serine/threonine kinase activity"/>
    <property type="evidence" value="ECO:0007669"/>
    <property type="project" value="UniProtKB-KW"/>
</dbReference>
<gene>
    <name evidence="9" type="ordered locus">Acid_6610</name>
</gene>
<dbReference type="InterPro" id="IPR008266">
    <property type="entry name" value="Tyr_kinase_AS"/>
</dbReference>
<dbReference type="Pfam" id="PF00069">
    <property type="entry name" value="Pkinase"/>
    <property type="match status" value="1"/>
</dbReference>
<dbReference type="PROSITE" id="PS50011">
    <property type="entry name" value="PROTEIN_KINASE_DOM"/>
    <property type="match status" value="1"/>
</dbReference>
<dbReference type="PROSITE" id="PS00109">
    <property type="entry name" value="PROTEIN_KINASE_TYR"/>
    <property type="match status" value="1"/>
</dbReference>
<dbReference type="STRING" id="234267.Acid_6610"/>